<dbReference type="Proteomes" id="UP001268610">
    <property type="component" value="Unassembled WGS sequence"/>
</dbReference>
<reference evidence="1" key="1">
    <citation type="submission" date="2023-04" db="EMBL/GenBank/DDBJ databases">
        <title>Genomic characterization of faba bean (Vicia faba) microsymbionts in Mexican soils.</title>
        <authorList>
            <person name="Rivera Orduna F.N."/>
            <person name="Guevara-Luna J."/>
            <person name="Yan J."/>
            <person name="Arroyo-Herrera I."/>
            <person name="Li Y."/>
            <person name="Vasquez-Murrieta M.S."/>
            <person name="Wang E.T."/>
        </authorList>
    </citation>
    <scope>NUCLEOTIDE SEQUENCE</scope>
    <source>
        <strain evidence="1">CH26</strain>
    </source>
</reference>
<gene>
    <name evidence="1" type="ORF">RJJ65_41360</name>
</gene>
<feature type="non-terminal residue" evidence="1">
    <location>
        <position position="1"/>
    </location>
</feature>
<proteinExistence type="predicted"/>
<dbReference type="AlphaFoldDB" id="A0AAJ2H1X1"/>
<dbReference type="RefSeq" id="WP_310866932.1">
    <property type="nucleotide sequence ID" value="NZ_JAVLSF010001461.1"/>
</dbReference>
<protein>
    <submittedName>
        <fullName evidence="1">Uncharacterized protein</fullName>
    </submittedName>
</protein>
<sequence>SITSGLGAPEQPDVVVREVDPIDEQTIADAELQQAKETTQVLADSADVNQNQKPDEIIADNAEALKTDSATAASTASSEKKPNLFKRVWYKFWPPKGELAAAL</sequence>
<organism evidence="1 2">
    <name type="scientific">Rhizobium hidalgonense</name>
    <dbReference type="NCBI Taxonomy" id="1538159"/>
    <lineage>
        <taxon>Bacteria</taxon>
        <taxon>Pseudomonadati</taxon>
        <taxon>Pseudomonadota</taxon>
        <taxon>Alphaproteobacteria</taxon>
        <taxon>Hyphomicrobiales</taxon>
        <taxon>Rhizobiaceae</taxon>
        <taxon>Rhizobium/Agrobacterium group</taxon>
        <taxon>Rhizobium</taxon>
    </lineage>
</organism>
<name>A0AAJ2H1X1_9HYPH</name>
<dbReference type="EMBL" id="JAVLSF010001461">
    <property type="protein sequence ID" value="MDR9779001.1"/>
    <property type="molecule type" value="Genomic_DNA"/>
</dbReference>
<evidence type="ECO:0000313" key="2">
    <source>
        <dbReference type="Proteomes" id="UP001268610"/>
    </source>
</evidence>
<feature type="non-terminal residue" evidence="1">
    <location>
        <position position="103"/>
    </location>
</feature>
<comment type="caution">
    <text evidence="1">The sequence shown here is derived from an EMBL/GenBank/DDBJ whole genome shotgun (WGS) entry which is preliminary data.</text>
</comment>
<accession>A0AAJ2H1X1</accession>
<evidence type="ECO:0000313" key="1">
    <source>
        <dbReference type="EMBL" id="MDR9779001.1"/>
    </source>
</evidence>